<reference evidence="1 2" key="1">
    <citation type="submission" date="2016-10" db="EMBL/GenBank/DDBJ databases">
        <authorList>
            <person name="de Groot N.N."/>
        </authorList>
    </citation>
    <scope>NUCLEOTIDE SEQUENCE [LARGE SCALE GENOMIC DNA]</scope>
    <source>
        <strain evidence="1 2">DSM 25927</strain>
    </source>
</reference>
<dbReference type="PROSITE" id="PS00409">
    <property type="entry name" value="PROKAR_NTER_METHYL"/>
    <property type="match status" value="1"/>
</dbReference>
<dbReference type="InterPro" id="IPR012902">
    <property type="entry name" value="N_methyl_site"/>
</dbReference>
<protein>
    <submittedName>
        <fullName evidence="1">Tfp pilus assembly protein PilW</fullName>
    </submittedName>
</protein>
<evidence type="ECO:0000313" key="2">
    <source>
        <dbReference type="Proteomes" id="UP000199233"/>
    </source>
</evidence>
<evidence type="ECO:0000313" key="1">
    <source>
        <dbReference type="EMBL" id="SEQ40417.1"/>
    </source>
</evidence>
<dbReference type="GO" id="GO:0043683">
    <property type="term" value="P:type IV pilus assembly"/>
    <property type="evidence" value="ECO:0007669"/>
    <property type="project" value="InterPro"/>
</dbReference>
<dbReference type="AlphaFoldDB" id="A0A1H9FR88"/>
<keyword evidence="2" id="KW-1185">Reference proteome</keyword>
<organism evidence="1 2">
    <name type="scientific">Solimonas aquatica</name>
    <dbReference type="NCBI Taxonomy" id="489703"/>
    <lineage>
        <taxon>Bacteria</taxon>
        <taxon>Pseudomonadati</taxon>
        <taxon>Pseudomonadota</taxon>
        <taxon>Gammaproteobacteria</taxon>
        <taxon>Nevskiales</taxon>
        <taxon>Nevskiaceae</taxon>
        <taxon>Solimonas</taxon>
    </lineage>
</organism>
<name>A0A1H9FR88_9GAMM</name>
<dbReference type="Proteomes" id="UP000199233">
    <property type="component" value="Unassembled WGS sequence"/>
</dbReference>
<dbReference type="EMBL" id="FOFS01000006">
    <property type="protein sequence ID" value="SEQ40417.1"/>
    <property type="molecule type" value="Genomic_DNA"/>
</dbReference>
<proteinExistence type="predicted"/>
<dbReference type="InterPro" id="IPR032092">
    <property type="entry name" value="PilW"/>
</dbReference>
<dbReference type="Pfam" id="PF16074">
    <property type="entry name" value="PilW"/>
    <property type="match status" value="1"/>
</dbReference>
<accession>A0A1H9FR88</accession>
<sequence length="334" mass="35561">MNGRQRGYSLLEVLAALSAATLLGLALTQLLVLEQRLWRSQQAGARQQDNARTALELLARAIRSADSWGGVEAGAIRVAANLHPAGRSGAKACTGDWIADPLDAVHGFDGGAAPPFDCLSGSDYRRDSDMLALKSVDADGLSTTQPGGNAAGIWLRVAAGGGAYLFAAGDWSAAQAAVPAQNAADHGVYQLPYRVAVYALRPCSVQNSSGQCSSKADGGQPIPTLVAIQLTSAGNLEEKPLVENIEQLQFDYGLDSDGDRRPDRYLAAAAVSDWSRVCSVRVGLIARADWRSGSRDTRRYALPGAYQYQASGAEQLWSRQVYSRELTLRSRRAP</sequence>
<gene>
    <name evidence="1" type="ORF">SAMN04488038_10670</name>
</gene>
<dbReference type="STRING" id="489703.SAMN04488038_10670"/>
<dbReference type="RefSeq" id="WP_093284763.1">
    <property type="nucleotide sequence ID" value="NZ_FOFS01000006.1"/>
</dbReference>